<dbReference type="InterPro" id="IPR017868">
    <property type="entry name" value="Filamin/ABP280_repeat-like"/>
</dbReference>
<dbReference type="InterPro" id="IPR044801">
    <property type="entry name" value="Filamin"/>
</dbReference>
<feature type="repeat" description="Filamin" evidence="3">
    <location>
        <begin position="3"/>
        <end position="97"/>
    </location>
</feature>
<sequence>MPKFTSDASKVVSRGPGLTKSFMGQKNLFTVDCSKAGTNMLMVGIHGPKTPCEEVYVKHTGNRVYNVTYTVREKGEYIVIVKWGDENIPGSPFRVSVP</sequence>
<dbReference type="InterPro" id="IPR014756">
    <property type="entry name" value="Ig_E-set"/>
</dbReference>
<dbReference type="GO" id="GO:0051015">
    <property type="term" value="F:actin filament binding"/>
    <property type="evidence" value="ECO:0007669"/>
    <property type="project" value="InterPro"/>
</dbReference>
<accession>A0A9Q1CTQ7</accession>
<dbReference type="InterPro" id="IPR013783">
    <property type="entry name" value="Ig-like_fold"/>
</dbReference>
<dbReference type="FunFam" id="2.60.40.10:FF:000096">
    <property type="entry name" value="filamin-C isoform X2"/>
    <property type="match status" value="1"/>
</dbReference>
<dbReference type="SMART" id="SM00557">
    <property type="entry name" value="IG_FLMN"/>
    <property type="match status" value="1"/>
</dbReference>
<dbReference type="GO" id="GO:0030036">
    <property type="term" value="P:actin cytoskeleton organization"/>
    <property type="evidence" value="ECO:0007669"/>
    <property type="project" value="InterPro"/>
</dbReference>
<dbReference type="EMBL" id="JAFJMO010000019">
    <property type="protein sequence ID" value="KAJ8249605.1"/>
    <property type="molecule type" value="Genomic_DNA"/>
</dbReference>
<dbReference type="PROSITE" id="PS50194">
    <property type="entry name" value="FILAMIN_REPEAT"/>
    <property type="match status" value="1"/>
</dbReference>
<dbReference type="AlphaFoldDB" id="A0A9Q1CTQ7"/>
<evidence type="ECO:0000256" key="2">
    <source>
        <dbReference type="ARBA" id="ARBA00022737"/>
    </source>
</evidence>
<evidence type="ECO:0000256" key="1">
    <source>
        <dbReference type="ARBA" id="ARBA00009238"/>
    </source>
</evidence>
<comment type="similarity">
    <text evidence="1">Belongs to the filamin family.</text>
</comment>
<dbReference type="PANTHER" id="PTHR38537:SF12">
    <property type="entry name" value="FILAMIN-C"/>
    <property type="match status" value="1"/>
</dbReference>
<evidence type="ECO:0000313" key="4">
    <source>
        <dbReference type="EMBL" id="KAJ8249605.1"/>
    </source>
</evidence>
<evidence type="ECO:0000256" key="3">
    <source>
        <dbReference type="PROSITE-ProRule" id="PRU00087"/>
    </source>
</evidence>
<gene>
    <name evidence="4" type="ORF">COCON_G00228210</name>
</gene>
<dbReference type="Proteomes" id="UP001152803">
    <property type="component" value="Unassembled WGS sequence"/>
</dbReference>
<dbReference type="Pfam" id="PF00630">
    <property type="entry name" value="Filamin"/>
    <property type="match status" value="1"/>
</dbReference>
<comment type="caution">
    <text evidence="4">The sequence shown here is derived from an EMBL/GenBank/DDBJ whole genome shotgun (WGS) entry which is preliminary data.</text>
</comment>
<organism evidence="4 5">
    <name type="scientific">Conger conger</name>
    <name type="common">Conger eel</name>
    <name type="synonym">Muraena conger</name>
    <dbReference type="NCBI Taxonomy" id="82655"/>
    <lineage>
        <taxon>Eukaryota</taxon>
        <taxon>Metazoa</taxon>
        <taxon>Chordata</taxon>
        <taxon>Craniata</taxon>
        <taxon>Vertebrata</taxon>
        <taxon>Euteleostomi</taxon>
        <taxon>Actinopterygii</taxon>
        <taxon>Neopterygii</taxon>
        <taxon>Teleostei</taxon>
        <taxon>Anguilliformes</taxon>
        <taxon>Congridae</taxon>
        <taxon>Conger</taxon>
    </lineage>
</organism>
<proteinExistence type="inferred from homology"/>
<dbReference type="GO" id="GO:0007399">
    <property type="term" value="P:nervous system development"/>
    <property type="evidence" value="ECO:0007669"/>
    <property type="project" value="UniProtKB-ARBA"/>
</dbReference>
<protein>
    <submittedName>
        <fullName evidence="4">Uncharacterized protein</fullName>
    </submittedName>
</protein>
<keyword evidence="2" id="KW-0677">Repeat</keyword>
<dbReference type="Gene3D" id="2.60.40.10">
    <property type="entry name" value="Immunoglobulins"/>
    <property type="match status" value="1"/>
</dbReference>
<name>A0A9Q1CTQ7_CONCO</name>
<dbReference type="InterPro" id="IPR001298">
    <property type="entry name" value="Filamin/ABP280_rpt"/>
</dbReference>
<evidence type="ECO:0000313" key="5">
    <source>
        <dbReference type="Proteomes" id="UP001152803"/>
    </source>
</evidence>
<dbReference type="PANTHER" id="PTHR38537">
    <property type="entry name" value="JITTERBUG, ISOFORM N"/>
    <property type="match status" value="1"/>
</dbReference>
<dbReference type="SUPFAM" id="SSF81296">
    <property type="entry name" value="E set domains"/>
    <property type="match status" value="1"/>
</dbReference>
<reference evidence="4" key="1">
    <citation type="journal article" date="2023" name="Science">
        <title>Genome structures resolve the early diversification of teleost fishes.</title>
        <authorList>
            <person name="Parey E."/>
            <person name="Louis A."/>
            <person name="Montfort J."/>
            <person name="Bouchez O."/>
            <person name="Roques C."/>
            <person name="Iampietro C."/>
            <person name="Lluch J."/>
            <person name="Castinel A."/>
            <person name="Donnadieu C."/>
            <person name="Desvignes T."/>
            <person name="Floi Bucao C."/>
            <person name="Jouanno E."/>
            <person name="Wen M."/>
            <person name="Mejri S."/>
            <person name="Dirks R."/>
            <person name="Jansen H."/>
            <person name="Henkel C."/>
            <person name="Chen W.J."/>
            <person name="Zahm M."/>
            <person name="Cabau C."/>
            <person name="Klopp C."/>
            <person name="Thompson A.W."/>
            <person name="Robinson-Rechavi M."/>
            <person name="Braasch I."/>
            <person name="Lecointre G."/>
            <person name="Bobe J."/>
            <person name="Postlethwait J.H."/>
            <person name="Berthelot C."/>
            <person name="Roest Crollius H."/>
            <person name="Guiguen Y."/>
        </authorList>
    </citation>
    <scope>NUCLEOTIDE SEQUENCE</scope>
    <source>
        <strain evidence="4">Concon-B</strain>
    </source>
</reference>
<keyword evidence="5" id="KW-1185">Reference proteome</keyword>
<dbReference type="OrthoDB" id="5334309at2759"/>